<evidence type="ECO:0000313" key="11">
    <source>
        <dbReference type="Proteomes" id="UP000318307"/>
    </source>
</evidence>
<comment type="catalytic activity">
    <reaction evidence="8">
        <text>L-glutamate + ATP = L-glutamyl 5-phosphate + ADP</text>
        <dbReference type="Rhea" id="RHEA:14877"/>
        <dbReference type="ChEBI" id="CHEBI:29985"/>
        <dbReference type="ChEBI" id="CHEBI:30616"/>
        <dbReference type="ChEBI" id="CHEBI:58274"/>
        <dbReference type="ChEBI" id="CHEBI:456216"/>
        <dbReference type="EC" id="2.7.2.11"/>
    </reaction>
</comment>
<dbReference type="InterPro" id="IPR011529">
    <property type="entry name" value="Glu_5kinase"/>
</dbReference>
<dbReference type="RefSeq" id="WP_144686683.1">
    <property type="nucleotide sequence ID" value="NZ_VLLC01000046.1"/>
</dbReference>
<evidence type="ECO:0000256" key="5">
    <source>
        <dbReference type="ARBA" id="ARBA00022741"/>
    </source>
</evidence>
<dbReference type="Pfam" id="PF00696">
    <property type="entry name" value="AA_kinase"/>
    <property type="match status" value="1"/>
</dbReference>
<dbReference type="CDD" id="cd21157">
    <property type="entry name" value="PUA_G5K"/>
    <property type="match status" value="1"/>
</dbReference>
<keyword evidence="1 8" id="KW-0963">Cytoplasm</keyword>
<dbReference type="OrthoDB" id="9804434at2"/>
<dbReference type="Gene3D" id="3.40.1160.10">
    <property type="entry name" value="Acetylglutamate kinase-like"/>
    <property type="match status" value="2"/>
</dbReference>
<evidence type="ECO:0000256" key="2">
    <source>
        <dbReference type="ARBA" id="ARBA00022605"/>
    </source>
</evidence>
<comment type="similarity">
    <text evidence="8">Belongs to the glutamate 5-kinase family.</text>
</comment>
<dbReference type="SUPFAM" id="SSF53633">
    <property type="entry name" value="Carbamate kinase-like"/>
    <property type="match status" value="1"/>
</dbReference>
<dbReference type="InterPro" id="IPR041739">
    <property type="entry name" value="G5K_ProB"/>
</dbReference>
<name>A0A562R675_9BACT</name>
<evidence type="ECO:0000256" key="7">
    <source>
        <dbReference type="ARBA" id="ARBA00022840"/>
    </source>
</evidence>
<evidence type="ECO:0000256" key="1">
    <source>
        <dbReference type="ARBA" id="ARBA00022490"/>
    </source>
</evidence>
<dbReference type="GO" id="GO:0005829">
    <property type="term" value="C:cytosol"/>
    <property type="evidence" value="ECO:0007669"/>
    <property type="project" value="TreeGrafter"/>
</dbReference>
<dbReference type="NCBIfam" id="TIGR01027">
    <property type="entry name" value="proB"/>
    <property type="match status" value="1"/>
</dbReference>
<keyword evidence="6 8" id="KW-0418">Kinase</keyword>
<dbReference type="FunFam" id="3.40.1160.10:FF:000018">
    <property type="entry name" value="Glutamate 5-kinase"/>
    <property type="match status" value="1"/>
</dbReference>
<evidence type="ECO:0000256" key="4">
    <source>
        <dbReference type="ARBA" id="ARBA00022679"/>
    </source>
</evidence>
<evidence type="ECO:0000259" key="9">
    <source>
        <dbReference type="SMART" id="SM00359"/>
    </source>
</evidence>
<keyword evidence="2 8" id="KW-0028">Amino-acid biosynthesis</keyword>
<dbReference type="InterPro" id="IPR001057">
    <property type="entry name" value="Glu/AcGlu_kinase"/>
</dbReference>
<dbReference type="InterPro" id="IPR036393">
    <property type="entry name" value="AceGlu_kinase-like_sf"/>
</dbReference>
<dbReference type="PRINTS" id="PR00474">
    <property type="entry name" value="GLU5KINASE"/>
</dbReference>
<comment type="caution">
    <text evidence="10">The sequence shown here is derived from an EMBL/GenBank/DDBJ whole genome shotgun (WGS) entry which is preliminary data.</text>
</comment>
<feature type="binding site" evidence="8">
    <location>
        <position position="155"/>
    </location>
    <ligand>
        <name>substrate</name>
    </ligand>
</feature>
<keyword evidence="11" id="KW-1185">Reference proteome</keyword>
<dbReference type="GO" id="GO:0005524">
    <property type="term" value="F:ATP binding"/>
    <property type="evidence" value="ECO:0007669"/>
    <property type="project" value="UniProtKB-KW"/>
</dbReference>
<dbReference type="UniPathway" id="UPA00098">
    <property type="reaction ID" value="UER00359"/>
</dbReference>
<dbReference type="InterPro" id="IPR036974">
    <property type="entry name" value="PUA_sf"/>
</dbReference>
<dbReference type="PANTHER" id="PTHR43654">
    <property type="entry name" value="GLUTAMATE 5-KINASE"/>
    <property type="match status" value="1"/>
</dbReference>
<dbReference type="SUPFAM" id="SSF88697">
    <property type="entry name" value="PUA domain-like"/>
    <property type="match status" value="1"/>
</dbReference>
<dbReference type="SMART" id="SM00359">
    <property type="entry name" value="PUA"/>
    <property type="match status" value="1"/>
</dbReference>
<gene>
    <name evidence="8" type="primary">proB</name>
    <name evidence="10" type="ORF">LZ24_03207</name>
</gene>
<dbReference type="InterPro" id="IPR001048">
    <property type="entry name" value="Asp/Glu/Uridylate_kinase"/>
</dbReference>
<dbReference type="CDD" id="cd04242">
    <property type="entry name" value="AAK_G5K_ProB"/>
    <property type="match status" value="1"/>
</dbReference>
<dbReference type="Pfam" id="PF01472">
    <property type="entry name" value="PUA"/>
    <property type="match status" value="1"/>
</dbReference>
<proteinExistence type="inferred from homology"/>
<keyword evidence="4 8" id="KW-0808">Transferase</keyword>
<feature type="binding site" evidence="8">
    <location>
        <begin position="217"/>
        <end position="223"/>
    </location>
    <ligand>
        <name>ATP</name>
        <dbReference type="ChEBI" id="CHEBI:30616"/>
    </ligand>
</feature>
<feature type="domain" description="PUA" evidence="9">
    <location>
        <begin position="283"/>
        <end position="366"/>
    </location>
</feature>
<feature type="binding site" evidence="8">
    <location>
        <position position="143"/>
    </location>
    <ligand>
        <name>substrate</name>
    </ligand>
</feature>
<accession>A0A562R675</accession>
<evidence type="ECO:0000256" key="6">
    <source>
        <dbReference type="ARBA" id="ARBA00022777"/>
    </source>
</evidence>
<feature type="binding site" evidence="8">
    <location>
        <begin position="175"/>
        <end position="176"/>
    </location>
    <ligand>
        <name>ATP</name>
        <dbReference type="ChEBI" id="CHEBI:30616"/>
    </ligand>
</feature>
<keyword evidence="5 8" id="KW-0547">Nucleotide-binding</keyword>
<dbReference type="GO" id="GO:0004349">
    <property type="term" value="F:glutamate 5-kinase activity"/>
    <property type="evidence" value="ECO:0007669"/>
    <property type="project" value="UniProtKB-UniRule"/>
</dbReference>
<reference evidence="10 11" key="1">
    <citation type="submission" date="2019-07" db="EMBL/GenBank/DDBJ databases">
        <title>Genome sequencing of 100 strains of the haloalkaliphilic chemolithoautotrophic sulfur-oxidizing bacterium Thioalkalivibrio.</title>
        <authorList>
            <person name="Muyzer G."/>
        </authorList>
    </citation>
    <scope>NUCLEOTIDE SEQUENCE [LARGE SCALE GENOMIC DNA]</scope>
    <source>
        <strain evidence="10 11">ASO4-4</strain>
    </source>
</reference>
<dbReference type="EMBL" id="VLLC01000046">
    <property type="protein sequence ID" value="TWI63920.1"/>
    <property type="molecule type" value="Genomic_DNA"/>
</dbReference>
<evidence type="ECO:0000256" key="3">
    <source>
        <dbReference type="ARBA" id="ARBA00022650"/>
    </source>
</evidence>
<dbReference type="AlphaFoldDB" id="A0A562R675"/>
<organism evidence="10 11">
    <name type="scientific">Desulfobotulus alkaliphilus</name>
    <dbReference type="NCBI Taxonomy" id="622671"/>
    <lineage>
        <taxon>Bacteria</taxon>
        <taxon>Pseudomonadati</taxon>
        <taxon>Thermodesulfobacteriota</taxon>
        <taxon>Desulfobacteria</taxon>
        <taxon>Desulfobacterales</taxon>
        <taxon>Desulfobacteraceae</taxon>
        <taxon>Desulfobotulus</taxon>
    </lineage>
</organism>
<feature type="binding site" evidence="8">
    <location>
        <position position="56"/>
    </location>
    <ligand>
        <name>substrate</name>
    </ligand>
</feature>
<dbReference type="Gene3D" id="2.30.130.10">
    <property type="entry name" value="PUA domain"/>
    <property type="match status" value="1"/>
</dbReference>
<feature type="binding site" evidence="8">
    <location>
        <position position="17"/>
    </location>
    <ligand>
        <name>ATP</name>
        <dbReference type="ChEBI" id="CHEBI:30616"/>
    </ligand>
</feature>
<dbReference type="HAMAP" id="MF_00456">
    <property type="entry name" value="ProB"/>
    <property type="match status" value="1"/>
</dbReference>
<dbReference type="Proteomes" id="UP000318307">
    <property type="component" value="Unassembled WGS sequence"/>
</dbReference>
<evidence type="ECO:0000256" key="8">
    <source>
        <dbReference type="HAMAP-Rule" id="MF_00456"/>
    </source>
</evidence>
<dbReference type="InterPro" id="IPR005715">
    <property type="entry name" value="Glu_5kinase/COase_Synthase"/>
</dbReference>
<dbReference type="FunFam" id="2.30.130.10:FF:000007">
    <property type="entry name" value="Glutamate 5-kinase"/>
    <property type="match status" value="1"/>
</dbReference>
<sequence>MTDRSQCFAKARRVVVKVGSNVLTASRGLNVDVLRSISQQIHGLMEGGREVILVSSGAMAAGMRRLELASRPVEIPKRQATAAVGQAGLIMEYEQVFETFGKSVAQVLLTQEDLSNRRRFLNARNTLNTLIDWGVLPIINENDTVAVEEIKFGDNDNLSAMITLLMDADILINLTDMDGLFTKDPRTSSDAELIPEVRSITKKIEALAGDIPGALGTGGMGSKLRAAKKTMVAGIPMVIARGTRPEVLTDLFAGKDLGTFFVPGTVRLRSRKCWIAFNLKPKGQLVLDSGASEAVLRRGKSLLPGGIVGVEGEFSMGAPVRLTDSRGHEIGVGLCNYASADVRRIMGLKTAQIREALGYKPYDEVVHRDNLAITSDEKQP</sequence>
<comment type="function">
    <text evidence="8">Catalyzes the transfer of a phosphate group to glutamate to form L-glutamate 5-phosphate.</text>
</comment>
<dbReference type="PANTHER" id="PTHR43654:SF1">
    <property type="entry name" value="ISOPENTENYL PHOSPHATE KINASE"/>
    <property type="match status" value="1"/>
</dbReference>
<dbReference type="PROSITE" id="PS50890">
    <property type="entry name" value="PUA"/>
    <property type="match status" value="1"/>
</dbReference>
<comment type="subcellular location">
    <subcellularLocation>
        <location evidence="8">Cytoplasm</location>
    </subcellularLocation>
</comment>
<keyword evidence="3 8" id="KW-0641">Proline biosynthesis</keyword>
<protein>
    <recommendedName>
        <fullName evidence="8">Glutamate 5-kinase</fullName>
        <ecNumber evidence="8">2.7.2.11</ecNumber>
    </recommendedName>
    <alternativeName>
        <fullName evidence="8">Gamma-glutamyl kinase</fullName>
        <shortName evidence="8">GK</shortName>
    </alternativeName>
</protein>
<comment type="pathway">
    <text evidence="8">Amino-acid biosynthesis; L-proline biosynthesis; L-glutamate 5-semialdehyde from L-glutamate: step 1/2.</text>
</comment>
<keyword evidence="7 8" id="KW-0067">ATP-binding</keyword>
<evidence type="ECO:0000313" key="10">
    <source>
        <dbReference type="EMBL" id="TWI63920.1"/>
    </source>
</evidence>
<dbReference type="EC" id="2.7.2.11" evidence="8"/>
<dbReference type="GO" id="GO:0003723">
    <property type="term" value="F:RNA binding"/>
    <property type="evidence" value="ECO:0007669"/>
    <property type="project" value="InterPro"/>
</dbReference>
<dbReference type="InterPro" id="IPR002478">
    <property type="entry name" value="PUA"/>
</dbReference>
<dbReference type="InterPro" id="IPR015947">
    <property type="entry name" value="PUA-like_sf"/>
</dbReference>
<dbReference type="GO" id="GO:0055129">
    <property type="term" value="P:L-proline biosynthetic process"/>
    <property type="evidence" value="ECO:0007669"/>
    <property type="project" value="UniProtKB-UniRule"/>
</dbReference>
<dbReference type="PIRSF" id="PIRSF000729">
    <property type="entry name" value="GK"/>
    <property type="match status" value="1"/>
</dbReference>